<evidence type="ECO:0000313" key="5">
    <source>
        <dbReference type="Proteomes" id="UP000504607"/>
    </source>
</evidence>
<organism evidence="5 6">
    <name type="scientific">Elaeis guineensis var. tenera</name>
    <name type="common">Oil palm</name>
    <dbReference type="NCBI Taxonomy" id="51953"/>
    <lineage>
        <taxon>Eukaryota</taxon>
        <taxon>Viridiplantae</taxon>
        <taxon>Streptophyta</taxon>
        <taxon>Embryophyta</taxon>
        <taxon>Tracheophyta</taxon>
        <taxon>Spermatophyta</taxon>
        <taxon>Magnoliopsida</taxon>
        <taxon>Liliopsida</taxon>
        <taxon>Arecaceae</taxon>
        <taxon>Arecoideae</taxon>
        <taxon>Cocoseae</taxon>
        <taxon>Elaeidinae</taxon>
        <taxon>Elaeis</taxon>
    </lineage>
</organism>
<feature type="compositionally biased region" description="Basic and acidic residues" evidence="3">
    <location>
        <begin position="388"/>
        <end position="398"/>
    </location>
</feature>
<feature type="compositionally biased region" description="Low complexity" evidence="3">
    <location>
        <begin position="31"/>
        <end position="47"/>
    </location>
</feature>
<dbReference type="InterPro" id="IPR018359">
    <property type="entry name" value="Bromodomain_CS"/>
</dbReference>
<dbReference type="PROSITE" id="PS00633">
    <property type="entry name" value="BROMODOMAIN_1"/>
    <property type="match status" value="1"/>
</dbReference>
<dbReference type="Gene3D" id="1.20.920.10">
    <property type="entry name" value="Bromodomain-like"/>
    <property type="match status" value="1"/>
</dbReference>
<feature type="compositionally biased region" description="Acidic residues" evidence="3">
    <location>
        <begin position="78"/>
        <end position="89"/>
    </location>
</feature>
<dbReference type="PROSITE" id="PS50014">
    <property type="entry name" value="BROMODOMAIN_2"/>
    <property type="match status" value="1"/>
</dbReference>
<reference evidence="6" key="1">
    <citation type="submission" date="2025-08" db="UniProtKB">
        <authorList>
            <consortium name="RefSeq"/>
        </authorList>
    </citation>
    <scope>IDENTIFICATION</scope>
</reference>
<feature type="non-terminal residue" evidence="6">
    <location>
        <position position="398"/>
    </location>
</feature>
<dbReference type="InterPro" id="IPR051831">
    <property type="entry name" value="Bromodomain_contain_prot"/>
</dbReference>
<protein>
    <submittedName>
        <fullName evidence="6">Bromodomain-containing protein 9</fullName>
    </submittedName>
</protein>
<dbReference type="RefSeq" id="XP_010940213.1">
    <property type="nucleotide sequence ID" value="XM_010941911.3"/>
</dbReference>
<dbReference type="PANTHER" id="PTHR22881:SF27">
    <property type="entry name" value="BROMODOMAIN CONTAINING 7_9"/>
    <property type="match status" value="1"/>
</dbReference>
<name>A0A6I9SA45_ELAGV</name>
<feature type="domain" description="Bromo" evidence="4">
    <location>
        <begin position="178"/>
        <end position="248"/>
    </location>
</feature>
<evidence type="ECO:0000256" key="1">
    <source>
        <dbReference type="ARBA" id="ARBA00023117"/>
    </source>
</evidence>
<dbReference type="PRINTS" id="PR00503">
    <property type="entry name" value="BROMODOMAIN"/>
</dbReference>
<feature type="compositionally biased region" description="Basic and acidic residues" evidence="3">
    <location>
        <begin position="265"/>
        <end position="278"/>
    </location>
</feature>
<dbReference type="InParanoid" id="A0A6I9SA45"/>
<dbReference type="SUPFAM" id="SSF47370">
    <property type="entry name" value="Bromodomain"/>
    <property type="match status" value="1"/>
</dbReference>
<feature type="region of interest" description="Disordered" evidence="3">
    <location>
        <begin position="265"/>
        <end position="303"/>
    </location>
</feature>
<evidence type="ECO:0000256" key="3">
    <source>
        <dbReference type="SAM" id="MobiDB-lite"/>
    </source>
</evidence>
<dbReference type="InterPro" id="IPR036427">
    <property type="entry name" value="Bromodomain-like_sf"/>
</dbReference>
<dbReference type="Proteomes" id="UP000504607">
    <property type="component" value="Chromosome 16"/>
</dbReference>
<dbReference type="Pfam" id="PF00439">
    <property type="entry name" value="Bromodomain"/>
    <property type="match status" value="1"/>
</dbReference>
<keyword evidence="5" id="KW-1185">Reference proteome</keyword>
<dbReference type="PANTHER" id="PTHR22881">
    <property type="entry name" value="BROMODOMAIN CONTAINING PROTEIN"/>
    <property type="match status" value="1"/>
</dbReference>
<proteinExistence type="predicted"/>
<keyword evidence="1 2" id="KW-0103">Bromodomain</keyword>
<gene>
    <name evidence="6" type="primary">LOC105058855</name>
</gene>
<accession>A0A6I9SA45</accession>
<evidence type="ECO:0000313" key="6">
    <source>
        <dbReference type="RefSeq" id="XP_010940213.1"/>
    </source>
</evidence>
<dbReference type="OrthoDB" id="21449at2759"/>
<dbReference type="AlphaFoldDB" id="A0A6I9SA45"/>
<evidence type="ECO:0000256" key="2">
    <source>
        <dbReference type="PROSITE-ProRule" id="PRU00035"/>
    </source>
</evidence>
<evidence type="ECO:0000259" key="4">
    <source>
        <dbReference type="PROSITE" id="PS50014"/>
    </source>
</evidence>
<feature type="compositionally biased region" description="Polar residues" evidence="3">
    <location>
        <begin position="142"/>
        <end position="161"/>
    </location>
</feature>
<feature type="compositionally biased region" description="Polar residues" evidence="3">
    <location>
        <begin position="288"/>
        <end position="298"/>
    </location>
</feature>
<feature type="region of interest" description="Disordered" evidence="3">
    <location>
        <begin position="1"/>
        <end position="167"/>
    </location>
</feature>
<sequence>MGKHTNQVEPQKKRKKKGRPSLLDLQRRSLRLQQQQQNPNPSVSPNPYLRFQAAIASSSSSGLRHTRRNPNPGTDGDAAPDDDDDEEDDSTGRRREKKLRLVLRLPGRSANSASGSESDGGARKRKIDAVAADEDKTERQRQNSASKATDPSQEPSDSGPTTPLPDKKLLVFILDRLQKKDTYGVFSEPVDPDELPDYHDIIEHPMDFGTIRKKLSDGAYVNLEQFEKDVFLISSNAMRYNAPDTIYYRQARSIQELAKKNFDNLRQESDDNEPEPKPKPVRRGRPPSNKTVKQSVTSPADHFGSDFSSGATLANAGDNNYFSNLANDLFRRGLVVDKSSMAALPGSAYGLHNAETHSWISGHRTERNEEFSGSGMKGPSTKYGKKNSVMDENRRNTY</sequence>
<dbReference type="CDD" id="cd04369">
    <property type="entry name" value="Bromodomain"/>
    <property type="match status" value="1"/>
</dbReference>
<dbReference type="SMART" id="SM00297">
    <property type="entry name" value="BROMO"/>
    <property type="match status" value="1"/>
</dbReference>
<dbReference type="InterPro" id="IPR001487">
    <property type="entry name" value="Bromodomain"/>
</dbReference>
<feature type="region of interest" description="Disordered" evidence="3">
    <location>
        <begin position="365"/>
        <end position="398"/>
    </location>
</feature>